<dbReference type="Proteomes" id="UP000182264">
    <property type="component" value="Chromosome"/>
</dbReference>
<dbReference type="STRING" id="29542.A6070_12350"/>
<gene>
    <name evidence="6" type="ORF">A7E75_03725</name>
</gene>
<dbReference type="AlphaFoldDB" id="A0A1L3GE48"/>
<protein>
    <recommendedName>
        <fullName evidence="5">DUF1232 domain-containing protein</fullName>
    </recommendedName>
</protein>
<feature type="domain" description="DUF1232" evidence="5">
    <location>
        <begin position="64"/>
        <end position="97"/>
    </location>
</feature>
<keyword evidence="2" id="KW-0812">Transmembrane</keyword>
<evidence type="ECO:0000313" key="6">
    <source>
        <dbReference type="EMBL" id="APG24242.1"/>
    </source>
</evidence>
<sequence length="133" mass="14651">MSDTNNAEQPPVPENVESYGKHYSETSFWGKLQTIPRSSIRQVLEKALLLRELLLDGATPLWVRGTIIGALGYLILPFDLIPDLIPGVGFIDDLAAMGYVLASLDTLVTEDIRARALKKMPASLIEKEPQTTT</sequence>
<evidence type="ECO:0000256" key="2">
    <source>
        <dbReference type="ARBA" id="ARBA00022692"/>
    </source>
</evidence>
<name>A0A1L3GE48_SYNAC</name>
<evidence type="ECO:0000259" key="5">
    <source>
        <dbReference type="Pfam" id="PF06803"/>
    </source>
</evidence>
<dbReference type="KEGG" id="pace:A6070_12350"/>
<evidence type="ECO:0000256" key="4">
    <source>
        <dbReference type="ARBA" id="ARBA00023136"/>
    </source>
</evidence>
<evidence type="ECO:0000256" key="1">
    <source>
        <dbReference type="ARBA" id="ARBA00004127"/>
    </source>
</evidence>
<keyword evidence="3" id="KW-1133">Transmembrane helix</keyword>
<proteinExistence type="predicted"/>
<keyword evidence="4" id="KW-0472">Membrane</keyword>
<dbReference type="RefSeq" id="WP_072286065.1">
    <property type="nucleotide sequence ID" value="NZ_CP015455.1"/>
</dbReference>
<dbReference type="EMBL" id="CP015518">
    <property type="protein sequence ID" value="APG24242.1"/>
    <property type="molecule type" value="Genomic_DNA"/>
</dbReference>
<evidence type="ECO:0000256" key="3">
    <source>
        <dbReference type="ARBA" id="ARBA00022989"/>
    </source>
</evidence>
<comment type="subcellular location">
    <subcellularLocation>
        <location evidence="1">Endomembrane system</location>
        <topology evidence="1">Multi-pass membrane protein</topology>
    </subcellularLocation>
</comment>
<dbReference type="InterPro" id="IPR010652">
    <property type="entry name" value="DUF1232"/>
</dbReference>
<dbReference type="Pfam" id="PF06803">
    <property type="entry name" value="DUF1232"/>
    <property type="match status" value="1"/>
</dbReference>
<dbReference type="GO" id="GO:0012505">
    <property type="term" value="C:endomembrane system"/>
    <property type="evidence" value="ECO:0007669"/>
    <property type="project" value="UniProtKB-SubCell"/>
</dbReference>
<organism evidence="6 7">
    <name type="scientific">Syntrophotalea acetylenica</name>
    <name type="common">Pelobacter acetylenicus</name>
    <dbReference type="NCBI Taxonomy" id="29542"/>
    <lineage>
        <taxon>Bacteria</taxon>
        <taxon>Pseudomonadati</taxon>
        <taxon>Thermodesulfobacteriota</taxon>
        <taxon>Desulfuromonadia</taxon>
        <taxon>Desulfuromonadales</taxon>
        <taxon>Syntrophotaleaceae</taxon>
        <taxon>Syntrophotalea</taxon>
    </lineage>
</organism>
<evidence type="ECO:0000313" key="7">
    <source>
        <dbReference type="Proteomes" id="UP000182264"/>
    </source>
</evidence>
<reference evidence="6 7" key="1">
    <citation type="journal article" date="2017" name="Genome Announc.">
        <title>Complete Genome Sequences of Two Acetylene-Fermenting Pelobacter acetylenicus Strains.</title>
        <authorList>
            <person name="Sutton J.M."/>
            <person name="Baesman S.M."/>
            <person name="Fierst J.L."/>
            <person name="Poret-Peterson A.T."/>
            <person name="Oremland R.S."/>
            <person name="Dunlap D.S."/>
            <person name="Akob D.M."/>
        </authorList>
    </citation>
    <scope>NUCLEOTIDE SEQUENCE [LARGE SCALE GENOMIC DNA]</scope>
    <source>
        <strain evidence="6 7">DSM 3247</strain>
    </source>
</reference>
<keyword evidence="7" id="KW-1185">Reference proteome</keyword>
<dbReference type="OrthoDB" id="9804184at2"/>
<accession>A0A1L3GE48</accession>